<dbReference type="Proteomes" id="UP000000814">
    <property type="component" value="Chromosome"/>
</dbReference>
<evidence type="ECO:0000313" key="1">
    <source>
        <dbReference type="EMBL" id="AAK79863.1"/>
    </source>
</evidence>
<reference evidence="1 2" key="1">
    <citation type="journal article" date="2001" name="J. Bacteriol.">
        <title>Genome sequence and comparative analysis of the solvent-producing bacterium Clostridium acetobutylicum.</title>
        <authorList>
            <person name="Nolling J."/>
            <person name="Breton G."/>
            <person name="Omelchenko M.V."/>
            <person name="Makarova K.S."/>
            <person name="Zeng Q."/>
            <person name="Gibson R."/>
            <person name="Lee H.M."/>
            <person name="Dubois J."/>
            <person name="Qiu D."/>
            <person name="Hitti J."/>
            <person name="Wolf Y.I."/>
            <person name="Tatusov R.L."/>
            <person name="Sabathe F."/>
            <person name="Doucette-Stamm L."/>
            <person name="Soucaille P."/>
            <person name="Daly M.J."/>
            <person name="Bennett G.N."/>
            <person name="Koonin E.V."/>
            <person name="Smith D.R."/>
        </authorList>
    </citation>
    <scope>NUCLEOTIDE SEQUENCE [LARGE SCALE GENOMIC DNA]</scope>
    <source>
        <strain evidence="2">ATCC 824 / DSM 792 / JCM 1419 / LMG 5710 / VKM B-1787</strain>
    </source>
</reference>
<protein>
    <submittedName>
        <fullName evidence="1">Phage regulatory Com-like protein, containing Zn-finger</fullName>
    </submittedName>
</protein>
<dbReference type="HOGENOM" id="CLU_2951991_0_0_9"/>
<dbReference type="GeneID" id="44998387"/>
<dbReference type="Pfam" id="PF10122">
    <property type="entry name" value="Zn_ribbon_Com"/>
    <property type="match status" value="1"/>
</dbReference>
<dbReference type="EMBL" id="AE001437">
    <property type="protein sequence ID" value="AAK79863.1"/>
    <property type="molecule type" value="Genomic_DNA"/>
</dbReference>
<dbReference type="RefSeq" id="WP_010965204.1">
    <property type="nucleotide sequence ID" value="NC_003030.1"/>
</dbReference>
<gene>
    <name evidence="1" type="ordered locus">CA_C1900</name>
</gene>
<proteinExistence type="predicted"/>
<keyword evidence="2" id="KW-1185">Reference proteome</keyword>
<dbReference type="PIR" id="D97134">
    <property type="entry name" value="D97134"/>
</dbReference>
<name>Q97HV7_CLOAB</name>
<dbReference type="STRING" id="272562.CA_C1900"/>
<dbReference type="InterPro" id="IPR019294">
    <property type="entry name" value="Translation_reg_Com"/>
</dbReference>
<dbReference type="AlphaFoldDB" id="Q97HV7"/>
<evidence type="ECO:0000313" key="2">
    <source>
        <dbReference type="Proteomes" id="UP000000814"/>
    </source>
</evidence>
<dbReference type="PATRIC" id="fig|272562.8.peg.2101"/>
<sequence length="59" mass="6856">MQTLRCAKCGKVLLEAEGQAHIKKKCPKCKEVNEFYIKEEATTQIHKSNKFKERGFINE</sequence>
<dbReference type="KEGG" id="cac:CA_C1900"/>
<dbReference type="eggNOG" id="COG4416">
    <property type="taxonomic scope" value="Bacteria"/>
</dbReference>
<organism evidence="1 2">
    <name type="scientific">Clostridium acetobutylicum (strain ATCC 824 / DSM 792 / JCM 1419 / IAM 19013 / LMG 5710 / NBRC 13948 / NRRL B-527 / VKM B-1787 / 2291 / W)</name>
    <dbReference type="NCBI Taxonomy" id="272562"/>
    <lineage>
        <taxon>Bacteria</taxon>
        <taxon>Bacillati</taxon>
        <taxon>Bacillota</taxon>
        <taxon>Clostridia</taxon>
        <taxon>Eubacteriales</taxon>
        <taxon>Clostridiaceae</taxon>
        <taxon>Clostridium</taxon>
    </lineage>
</organism>
<dbReference type="OrthoDB" id="2066462at2"/>
<accession>Q97HV7</accession>